<dbReference type="RefSeq" id="WP_083197196.1">
    <property type="nucleotide sequence ID" value="NZ_CP013244.1"/>
</dbReference>
<protein>
    <submittedName>
        <fullName evidence="1">Uncharacterized protein</fullName>
    </submittedName>
</protein>
<evidence type="ECO:0000313" key="2">
    <source>
        <dbReference type="Proteomes" id="UP000092498"/>
    </source>
</evidence>
<dbReference type="AlphaFoldDB" id="A0A1B1AGC9"/>
<dbReference type="OrthoDB" id="5688154at2"/>
<accession>A0A1B1AGC9</accession>
<gene>
    <name evidence="1" type="ORF">ATE48_06585</name>
</gene>
<dbReference type="Proteomes" id="UP000092498">
    <property type="component" value="Chromosome"/>
</dbReference>
<sequence length="151" mass="17109">MNLVHAIFGERPTPRPAELSSPPKGVRMREVRARQAPAKRAWLAESDANVHTEHGVLRAKAGEDYVLAHGPGDHSIVRRDIFEIMYQPLGGGLYRKRTDIKYRYFTLKRRVVVQTLEGPQAAKPGDWIMQGVKGELWPVSPEKAREKYEPA</sequence>
<keyword evidence="2" id="KW-1185">Reference proteome</keyword>
<reference evidence="1 2" key="1">
    <citation type="submission" date="2015-11" db="EMBL/GenBank/DDBJ databases">
        <title>Whole-Genome Sequence of Candidatus Oderbacter manganicum from the National Park Lower Oder Valley, Germany.</title>
        <authorList>
            <person name="Braun B."/>
            <person name="Liere K."/>
            <person name="Szewzyk U."/>
        </authorList>
    </citation>
    <scope>NUCLEOTIDE SEQUENCE [LARGE SCALE GENOMIC DNA]</scope>
    <source>
        <strain evidence="1 2">OTSz_A_272</strain>
    </source>
</reference>
<dbReference type="InParanoid" id="A0A1B1AGC9"/>
<evidence type="ECO:0000313" key="1">
    <source>
        <dbReference type="EMBL" id="ANP45608.1"/>
    </source>
</evidence>
<dbReference type="KEGG" id="cbot:ATE48_06585"/>
<organism evidence="1 2">
    <name type="scientific">Candidatus Viadribacter manganicus</name>
    <dbReference type="NCBI Taxonomy" id="1759059"/>
    <lineage>
        <taxon>Bacteria</taxon>
        <taxon>Pseudomonadati</taxon>
        <taxon>Pseudomonadota</taxon>
        <taxon>Alphaproteobacteria</taxon>
        <taxon>Hyphomonadales</taxon>
        <taxon>Hyphomonadaceae</taxon>
        <taxon>Candidatus Viadribacter</taxon>
    </lineage>
</organism>
<proteinExistence type="predicted"/>
<name>A0A1B1AGC9_9PROT</name>
<dbReference type="EMBL" id="CP013244">
    <property type="protein sequence ID" value="ANP45608.1"/>
    <property type="molecule type" value="Genomic_DNA"/>
</dbReference>